<keyword evidence="3" id="KW-1185">Reference proteome</keyword>
<name>A0AAU9U657_EUPED</name>
<dbReference type="Proteomes" id="UP001153954">
    <property type="component" value="Unassembled WGS sequence"/>
</dbReference>
<feature type="signal peptide" evidence="1">
    <location>
        <begin position="1"/>
        <end position="18"/>
    </location>
</feature>
<feature type="chain" id="PRO_5043572155" evidence="1">
    <location>
        <begin position="19"/>
        <end position="339"/>
    </location>
</feature>
<evidence type="ECO:0000313" key="3">
    <source>
        <dbReference type="Proteomes" id="UP001153954"/>
    </source>
</evidence>
<evidence type="ECO:0000256" key="1">
    <source>
        <dbReference type="SAM" id="SignalP"/>
    </source>
</evidence>
<comment type="caution">
    <text evidence="2">The sequence shown here is derived from an EMBL/GenBank/DDBJ whole genome shotgun (WGS) entry which is preliminary data.</text>
</comment>
<sequence>MNLPLLIVLVVKKRAVVTEKARSCYWCGPLAEQVHRSQRAPPCEAADNHITACDPDMPYCAVIATSPPYVESRLCVKLYQDECYPLFCNSTKTWKMTCPCRGELCNGPNTEREDEAFAVLAKLVAKTRNTRIKKRTHLTTSKFIPTGVEKTLIITNLSALEHNELNNLNSSVINKDQVVQIILSDKPVAIHRDMKSEDTLSLEIASTSETVKAETTLFPEVDIGTIDDHNKSAEEEVTVGPETTKHEKIINNIVKPSEQLPAAEPLQQNMIPKDISEKVTLQTTSSFETTDQTTTDSNMETTTIRYDDKKNGGCKLNTRSYVTFLTIVTVYIYYNNNAS</sequence>
<evidence type="ECO:0000313" key="2">
    <source>
        <dbReference type="EMBL" id="CAH2095284.1"/>
    </source>
</evidence>
<gene>
    <name evidence="2" type="ORF">EEDITHA_LOCUS10756</name>
</gene>
<protein>
    <submittedName>
        <fullName evidence="2">Uncharacterized protein</fullName>
    </submittedName>
</protein>
<keyword evidence="1" id="KW-0732">Signal</keyword>
<dbReference type="AlphaFoldDB" id="A0AAU9U657"/>
<proteinExistence type="predicted"/>
<reference evidence="2" key="1">
    <citation type="submission" date="2022-03" db="EMBL/GenBank/DDBJ databases">
        <authorList>
            <person name="Tunstrom K."/>
        </authorList>
    </citation>
    <scope>NUCLEOTIDE SEQUENCE</scope>
</reference>
<dbReference type="EMBL" id="CAKOGL010000015">
    <property type="protein sequence ID" value="CAH2095284.1"/>
    <property type="molecule type" value="Genomic_DNA"/>
</dbReference>
<accession>A0AAU9U657</accession>
<organism evidence="2 3">
    <name type="scientific">Euphydryas editha</name>
    <name type="common">Edith's checkerspot</name>
    <dbReference type="NCBI Taxonomy" id="104508"/>
    <lineage>
        <taxon>Eukaryota</taxon>
        <taxon>Metazoa</taxon>
        <taxon>Ecdysozoa</taxon>
        <taxon>Arthropoda</taxon>
        <taxon>Hexapoda</taxon>
        <taxon>Insecta</taxon>
        <taxon>Pterygota</taxon>
        <taxon>Neoptera</taxon>
        <taxon>Endopterygota</taxon>
        <taxon>Lepidoptera</taxon>
        <taxon>Glossata</taxon>
        <taxon>Ditrysia</taxon>
        <taxon>Papilionoidea</taxon>
        <taxon>Nymphalidae</taxon>
        <taxon>Nymphalinae</taxon>
        <taxon>Euphydryas</taxon>
    </lineage>
</organism>